<keyword evidence="2" id="KW-1185">Reference proteome</keyword>
<reference evidence="1 2" key="1">
    <citation type="submission" date="2024-05" db="EMBL/GenBank/DDBJ databases">
        <title>Haplotype-resolved chromosome-level genome assembly of Huyou (Citrus changshanensis).</title>
        <authorList>
            <person name="Miao C."/>
            <person name="Chen W."/>
            <person name="Wu Y."/>
            <person name="Wang L."/>
            <person name="Zhao S."/>
            <person name="Grierson D."/>
            <person name="Xu C."/>
            <person name="Chen K."/>
        </authorList>
    </citation>
    <scope>NUCLEOTIDE SEQUENCE [LARGE SCALE GENOMIC DNA]</scope>
    <source>
        <strain evidence="1">01-14</strain>
        <tissue evidence="1">Leaf</tissue>
    </source>
</reference>
<proteinExistence type="predicted"/>
<protein>
    <submittedName>
        <fullName evidence="1">Uncharacterized protein</fullName>
    </submittedName>
</protein>
<evidence type="ECO:0000313" key="1">
    <source>
        <dbReference type="EMBL" id="KAK9222756.1"/>
    </source>
</evidence>
<comment type="caution">
    <text evidence="1">The sequence shown here is derived from an EMBL/GenBank/DDBJ whole genome shotgun (WGS) entry which is preliminary data.</text>
</comment>
<dbReference type="Proteomes" id="UP001428341">
    <property type="component" value="Unassembled WGS sequence"/>
</dbReference>
<sequence length="76" mass="8596">MKDFGVRYTIRGIARLIGVADVDWAADEELKIRESQSVGRIAVDAAHRRRLILLWLLIIRSPKGPTIASSAYPKFF</sequence>
<dbReference type="AlphaFoldDB" id="A0AAP0MVI2"/>
<organism evidence="1 2">
    <name type="scientific">Citrus x changshan-huyou</name>
    <dbReference type="NCBI Taxonomy" id="2935761"/>
    <lineage>
        <taxon>Eukaryota</taxon>
        <taxon>Viridiplantae</taxon>
        <taxon>Streptophyta</taxon>
        <taxon>Embryophyta</taxon>
        <taxon>Tracheophyta</taxon>
        <taxon>Spermatophyta</taxon>
        <taxon>Magnoliopsida</taxon>
        <taxon>eudicotyledons</taxon>
        <taxon>Gunneridae</taxon>
        <taxon>Pentapetalae</taxon>
        <taxon>rosids</taxon>
        <taxon>malvids</taxon>
        <taxon>Sapindales</taxon>
        <taxon>Rutaceae</taxon>
        <taxon>Aurantioideae</taxon>
        <taxon>Citrus</taxon>
    </lineage>
</organism>
<name>A0AAP0MVI2_9ROSI</name>
<accession>A0AAP0MVI2</accession>
<dbReference type="EMBL" id="JBCGBO010000002">
    <property type="protein sequence ID" value="KAK9222756.1"/>
    <property type="molecule type" value="Genomic_DNA"/>
</dbReference>
<evidence type="ECO:0000313" key="2">
    <source>
        <dbReference type="Proteomes" id="UP001428341"/>
    </source>
</evidence>
<gene>
    <name evidence="1" type="ORF">WN944_011193</name>
</gene>